<keyword evidence="1" id="KW-0472">Membrane</keyword>
<accession>A0A1N6GEF1</accession>
<dbReference type="AlphaFoldDB" id="A0A1N6GEF1"/>
<gene>
    <name evidence="2" type="ORF">SAMN05444165_0713</name>
</gene>
<reference evidence="2 3" key="1">
    <citation type="submission" date="2016-11" db="EMBL/GenBank/DDBJ databases">
        <authorList>
            <person name="Jaros S."/>
            <person name="Januszkiewicz K."/>
            <person name="Wedrychowicz H."/>
        </authorList>
    </citation>
    <scope>NUCLEOTIDE SEQUENCE [LARGE SCALE GENOMIC DNA]</scope>
    <source>
        <strain evidence="2 3">GAS95</strain>
    </source>
</reference>
<feature type="transmembrane region" description="Helical" evidence="1">
    <location>
        <begin position="170"/>
        <end position="193"/>
    </location>
</feature>
<feature type="transmembrane region" description="Helical" evidence="1">
    <location>
        <begin position="114"/>
        <end position="138"/>
    </location>
</feature>
<keyword evidence="3" id="KW-1185">Reference proteome</keyword>
<feature type="transmembrane region" description="Helical" evidence="1">
    <location>
        <begin position="239"/>
        <end position="258"/>
    </location>
</feature>
<name>A0A1N6GEF1_9BURK</name>
<protein>
    <recommendedName>
        <fullName evidence="4">DUF2189 domain-containing protein</fullName>
    </recommendedName>
</protein>
<keyword evidence="1" id="KW-1133">Transmembrane helix</keyword>
<dbReference type="Proteomes" id="UP000185151">
    <property type="component" value="Unassembled WGS sequence"/>
</dbReference>
<feature type="transmembrane region" description="Helical" evidence="1">
    <location>
        <begin position="75"/>
        <end position="93"/>
    </location>
</feature>
<evidence type="ECO:0000256" key="1">
    <source>
        <dbReference type="SAM" id="Phobius"/>
    </source>
</evidence>
<feature type="transmembrane region" description="Helical" evidence="1">
    <location>
        <begin position="213"/>
        <end position="233"/>
    </location>
</feature>
<evidence type="ECO:0000313" key="2">
    <source>
        <dbReference type="EMBL" id="SIO05782.1"/>
    </source>
</evidence>
<keyword evidence="1" id="KW-0812">Transmembrane</keyword>
<evidence type="ECO:0000313" key="3">
    <source>
        <dbReference type="Proteomes" id="UP000185151"/>
    </source>
</evidence>
<dbReference type="EMBL" id="FSRU01000001">
    <property type="protein sequence ID" value="SIO05782.1"/>
    <property type="molecule type" value="Genomic_DNA"/>
</dbReference>
<organism evidence="2 3">
    <name type="scientific">Paraburkholderia phenazinium</name>
    <dbReference type="NCBI Taxonomy" id="60549"/>
    <lineage>
        <taxon>Bacteria</taxon>
        <taxon>Pseudomonadati</taxon>
        <taxon>Pseudomonadota</taxon>
        <taxon>Betaproteobacteria</taxon>
        <taxon>Burkholderiales</taxon>
        <taxon>Burkholderiaceae</taxon>
        <taxon>Paraburkholderia</taxon>
    </lineage>
</organism>
<sequence length="265" mass="28081">MNIDYPSDVSRQTRLHRVPARPLSGGREVNPLRIADWLVSGARAMSRQPVLWLSVLLVCADCVTLLGFLPLLCPLAVLLTPLVAAGLMFVQDGDRRGRSNLLRETLAALARRSNALCVIGLYGAAIAVVGYGVVLATLHVSLNLLANAGGVHNVLLKDGGGHGMRAALEALLGASIFAVAIAGTCFASALVMLQDMIPRRAMIVGLRGLARNWSVTLTYVIALTAAMVLAPMVPLALRALVLTPLLTAVPLLSLYGAYRDMFVGR</sequence>
<evidence type="ECO:0008006" key="4">
    <source>
        <dbReference type="Google" id="ProtNLM"/>
    </source>
</evidence>
<proteinExistence type="predicted"/>